<keyword evidence="1" id="KW-0472">Membrane</keyword>
<dbReference type="EMBL" id="MDYQ01000658">
    <property type="protein sequence ID" value="PRP73223.1"/>
    <property type="molecule type" value="Genomic_DNA"/>
</dbReference>
<feature type="transmembrane region" description="Helical" evidence="1">
    <location>
        <begin position="21"/>
        <end position="40"/>
    </location>
</feature>
<proteinExistence type="predicted"/>
<keyword evidence="3" id="KW-1185">Reference proteome</keyword>
<name>A0A2P6MNE8_9EUKA</name>
<accession>A0A2P6MNE8</accession>
<comment type="caution">
    <text evidence="2">The sequence shown here is derived from an EMBL/GenBank/DDBJ whole genome shotgun (WGS) entry which is preliminary data.</text>
</comment>
<reference evidence="2 3" key="1">
    <citation type="journal article" date="2018" name="Genome Biol. Evol.">
        <title>Multiple Roots of Fruiting Body Formation in Amoebozoa.</title>
        <authorList>
            <person name="Hillmann F."/>
            <person name="Forbes G."/>
            <person name="Novohradska S."/>
            <person name="Ferling I."/>
            <person name="Riege K."/>
            <person name="Groth M."/>
            <person name="Westermann M."/>
            <person name="Marz M."/>
            <person name="Spaller T."/>
            <person name="Winckler T."/>
            <person name="Schaap P."/>
            <person name="Glockner G."/>
        </authorList>
    </citation>
    <scope>NUCLEOTIDE SEQUENCE [LARGE SCALE GENOMIC DNA]</scope>
    <source>
        <strain evidence="2 3">Jena</strain>
    </source>
</reference>
<gene>
    <name evidence="2" type="ORF">PROFUN_16872</name>
</gene>
<dbReference type="Proteomes" id="UP000241769">
    <property type="component" value="Unassembled WGS sequence"/>
</dbReference>
<evidence type="ECO:0000256" key="1">
    <source>
        <dbReference type="SAM" id="Phobius"/>
    </source>
</evidence>
<protein>
    <submittedName>
        <fullName evidence="2">Uncharacterized protein</fullName>
    </submittedName>
</protein>
<dbReference type="InParanoid" id="A0A2P6MNE8"/>
<dbReference type="AlphaFoldDB" id="A0A2P6MNE8"/>
<feature type="non-terminal residue" evidence="2">
    <location>
        <position position="101"/>
    </location>
</feature>
<evidence type="ECO:0000313" key="3">
    <source>
        <dbReference type="Proteomes" id="UP000241769"/>
    </source>
</evidence>
<dbReference type="OrthoDB" id="31072at2759"/>
<organism evidence="2 3">
    <name type="scientific">Planoprotostelium fungivorum</name>
    <dbReference type="NCBI Taxonomy" id="1890364"/>
    <lineage>
        <taxon>Eukaryota</taxon>
        <taxon>Amoebozoa</taxon>
        <taxon>Evosea</taxon>
        <taxon>Variosea</taxon>
        <taxon>Cavosteliida</taxon>
        <taxon>Cavosteliaceae</taxon>
        <taxon>Planoprotostelium</taxon>
    </lineage>
</organism>
<evidence type="ECO:0000313" key="2">
    <source>
        <dbReference type="EMBL" id="PRP73223.1"/>
    </source>
</evidence>
<sequence>MQETESEEGYCKLQRIQEMTLMLMLRMNCITFSITALITLNPVVLDYQEGSNTVQDFGQFIRYCCSSRAIQCRQVMLLDNAKVHSAAVMREEYQALTAQYG</sequence>
<keyword evidence="1" id="KW-0812">Transmembrane</keyword>
<keyword evidence="1" id="KW-1133">Transmembrane helix</keyword>